<dbReference type="Proteomes" id="UP001499988">
    <property type="component" value="Unassembled WGS sequence"/>
</dbReference>
<feature type="signal peptide" evidence="1">
    <location>
        <begin position="1"/>
        <end position="22"/>
    </location>
</feature>
<accession>A0ABP9EMT0</accession>
<evidence type="ECO:0000313" key="3">
    <source>
        <dbReference type="Proteomes" id="UP001499988"/>
    </source>
</evidence>
<keyword evidence="1" id="KW-0732">Signal</keyword>
<reference evidence="3" key="1">
    <citation type="journal article" date="2019" name="Int. J. Syst. Evol. Microbiol.">
        <title>The Global Catalogue of Microorganisms (GCM) 10K type strain sequencing project: providing services to taxonomists for standard genome sequencing and annotation.</title>
        <authorList>
            <consortium name="The Broad Institute Genomics Platform"/>
            <consortium name="The Broad Institute Genome Sequencing Center for Infectious Disease"/>
            <person name="Wu L."/>
            <person name="Ma J."/>
        </authorList>
    </citation>
    <scope>NUCLEOTIDE SEQUENCE [LARGE SCALE GENOMIC DNA]</scope>
    <source>
        <strain evidence="3">JCM 18401</strain>
    </source>
</reference>
<evidence type="ECO:0000313" key="2">
    <source>
        <dbReference type="EMBL" id="GAA4881890.1"/>
    </source>
</evidence>
<name>A0ABP9EMT0_9GAMM</name>
<feature type="chain" id="PRO_5045668904" evidence="1">
    <location>
        <begin position="23"/>
        <end position="256"/>
    </location>
</feature>
<dbReference type="EMBL" id="BAABJZ010000022">
    <property type="protein sequence ID" value="GAA4881890.1"/>
    <property type="molecule type" value="Genomic_DNA"/>
</dbReference>
<proteinExistence type="predicted"/>
<gene>
    <name evidence="2" type="ORF">GCM10023333_15030</name>
</gene>
<organism evidence="2 3">
    <name type="scientific">Ferrimonas pelagia</name>
    <dbReference type="NCBI Taxonomy" id="1177826"/>
    <lineage>
        <taxon>Bacteria</taxon>
        <taxon>Pseudomonadati</taxon>
        <taxon>Pseudomonadota</taxon>
        <taxon>Gammaproteobacteria</taxon>
        <taxon>Alteromonadales</taxon>
        <taxon>Ferrimonadaceae</taxon>
        <taxon>Ferrimonas</taxon>
    </lineage>
</organism>
<comment type="caution">
    <text evidence="2">The sequence shown here is derived from an EMBL/GenBank/DDBJ whole genome shotgun (WGS) entry which is preliminary data.</text>
</comment>
<sequence>MMKKGLLIASALMLVPSAQVCAEVKASSTALQVGYLYQTGSGNVAKLPRLGHAAILGFNHNSRYDWGSIGGWARMENPFGLNEDAKSGHPAGQVNSYKTNFDLFYNTGIPGVQVWWGQFGILNDAVGEMNNALGLAYGKRVGSWFLRANAGVEYTIGHNRGKNLDFEGISGGSSALLATYRVNERINVIGRFAYRFAHDDDYRLMAWGSKDGFNSFIAATYQITPKLTGKLQWHKFRNWGGYGDASPLELNFAYRF</sequence>
<protein>
    <submittedName>
        <fullName evidence="2">Uncharacterized protein</fullName>
    </submittedName>
</protein>
<evidence type="ECO:0000256" key="1">
    <source>
        <dbReference type="SAM" id="SignalP"/>
    </source>
</evidence>
<keyword evidence="3" id="KW-1185">Reference proteome</keyword>